<feature type="binding site" evidence="7">
    <location>
        <begin position="9"/>
        <end position="16"/>
    </location>
    <ligand>
        <name>substrate</name>
    </ligand>
</feature>
<sequence>MKTEIYLLRHGETGLNRQKVYFGHLDAAMNELGKECIAHVANNFFGPLDVIISSDLERCAESARIFSRSKKIKVTYDQRLRELDFGVFEGRTYASLMEEFPKEAEQFFSGDYDFVIPKGESVKMLFERTYEAFEEIIANHAGKHILISTHGGAIRAILSRYLAGNKKAYWKFAVEHASLTKLVHEDGFVYLEYLGRGEKIQQLAVSTKMKKGA</sequence>
<comment type="similarity">
    <text evidence="1">Belongs to the phosphoglycerate mutase family. BPG-dependent PGAM subfamily.</text>
</comment>
<dbReference type="AlphaFoldDB" id="A0A1D7TJW2"/>
<feature type="active site" description="Tele-phosphohistidine intermediate" evidence="6">
    <location>
        <position position="10"/>
    </location>
</feature>
<name>A0A1D7TJW2_9BACT</name>
<organism evidence="9 10">
    <name type="scientific">Sulfurospirillum halorespirans DSM 13726</name>
    <dbReference type="NCBI Taxonomy" id="1193502"/>
    <lineage>
        <taxon>Bacteria</taxon>
        <taxon>Pseudomonadati</taxon>
        <taxon>Campylobacterota</taxon>
        <taxon>Epsilonproteobacteria</taxon>
        <taxon>Campylobacterales</taxon>
        <taxon>Sulfurospirillaceae</taxon>
        <taxon>Sulfurospirillum</taxon>
    </lineage>
</organism>
<dbReference type="RefSeq" id="WP_025344684.1">
    <property type="nucleotide sequence ID" value="NZ_CP017111.1"/>
</dbReference>
<feature type="binding site" evidence="7">
    <location>
        <position position="58"/>
    </location>
    <ligand>
        <name>substrate</name>
    </ligand>
</feature>
<keyword evidence="4" id="KW-0324">Glycolysis</keyword>
<feature type="active site" description="Proton donor/acceptor" evidence="6">
    <location>
        <position position="82"/>
    </location>
</feature>
<evidence type="ECO:0000256" key="3">
    <source>
        <dbReference type="ARBA" id="ARBA00022432"/>
    </source>
</evidence>
<reference evidence="10" key="1">
    <citation type="submission" date="2016-08" db="EMBL/GenBank/DDBJ databases">
        <title>Complete genome sequence of the organohalide-respiring Epsilonproteobacterium Sulfurospirillum halorespirans.</title>
        <authorList>
            <person name="Goris T."/>
            <person name="Zimmermann J."/>
            <person name="Schenz B."/>
            <person name="Lemos M."/>
            <person name="Hackermueller J."/>
            <person name="Diekert G."/>
        </authorList>
    </citation>
    <scope>NUCLEOTIDE SEQUENCE [LARGE SCALE GENOMIC DNA]</scope>
    <source>
        <strain>DSM 13726</strain>
        <strain evidence="10">PCE-M2</strain>
    </source>
</reference>
<dbReference type="GO" id="GO:0006096">
    <property type="term" value="P:glycolytic process"/>
    <property type="evidence" value="ECO:0007669"/>
    <property type="project" value="UniProtKB-KW"/>
</dbReference>
<dbReference type="InterPro" id="IPR029033">
    <property type="entry name" value="His_PPase_superfam"/>
</dbReference>
<evidence type="ECO:0000256" key="8">
    <source>
        <dbReference type="PIRSR" id="PIRSR613078-3"/>
    </source>
</evidence>
<dbReference type="GO" id="GO:0006094">
    <property type="term" value="P:gluconeogenesis"/>
    <property type="evidence" value="ECO:0007669"/>
    <property type="project" value="UniProtKB-KW"/>
</dbReference>
<dbReference type="Proteomes" id="UP000094609">
    <property type="component" value="Chromosome"/>
</dbReference>
<dbReference type="KEGG" id="shal:SHALO_1514"/>
<keyword evidence="5" id="KW-0413">Isomerase</keyword>
<evidence type="ECO:0000256" key="6">
    <source>
        <dbReference type="PIRSR" id="PIRSR613078-1"/>
    </source>
</evidence>
<dbReference type="GO" id="GO:0004619">
    <property type="term" value="F:phosphoglycerate mutase activity"/>
    <property type="evidence" value="ECO:0007669"/>
    <property type="project" value="UniProtKB-EC"/>
</dbReference>
<keyword evidence="3" id="KW-0312">Gluconeogenesis</keyword>
<dbReference type="PANTHER" id="PTHR11931">
    <property type="entry name" value="PHOSPHOGLYCERATE MUTASE"/>
    <property type="match status" value="1"/>
</dbReference>
<dbReference type="Gene3D" id="3.40.50.1240">
    <property type="entry name" value="Phosphoglycerate mutase-like"/>
    <property type="match status" value="1"/>
</dbReference>
<feature type="site" description="Transition state stabilizer" evidence="8">
    <location>
        <position position="150"/>
    </location>
</feature>
<dbReference type="STRING" id="1193502.SHALO_1514"/>
<dbReference type="PATRIC" id="fig|1193502.14.peg.1537"/>
<dbReference type="EC" id="5.4.2.11" evidence="2"/>
<evidence type="ECO:0000256" key="5">
    <source>
        <dbReference type="ARBA" id="ARBA00023235"/>
    </source>
</evidence>
<dbReference type="Pfam" id="PF00300">
    <property type="entry name" value="His_Phos_1"/>
    <property type="match status" value="1"/>
</dbReference>
<evidence type="ECO:0000313" key="9">
    <source>
        <dbReference type="EMBL" id="AOO65289.1"/>
    </source>
</evidence>
<dbReference type="SUPFAM" id="SSF53254">
    <property type="entry name" value="Phosphoglycerate mutase-like"/>
    <property type="match status" value="1"/>
</dbReference>
<evidence type="ECO:0000256" key="4">
    <source>
        <dbReference type="ARBA" id="ARBA00023152"/>
    </source>
</evidence>
<dbReference type="SMART" id="SM00855">
    <property type="entry name" value="PGAM"/>
    <property type="match status" value="1"/>
</dbReference>
<evidence type="ECO:0000313" key="10">
    <source>
        <dbReference type="Proteomes" id="UP000094609"/>
    </source>
</evidence>
<accession>A0A1D7TJW2</accession>
<evidence type="ECO:0000256" key="2">
    <source>
        <dbReference type="ARBA" id="ARBA00012028"/>
    </source>
</evidence>
<keyword evidence="10" id="KW-1185">Reference proteome</keyword>
<evidence type="ECO:0000256" key="7">
    <source>
        <dbReference type="PIRSR" id="PIRSR613078-2"/>
    </source>
</evidence>
<gene>
    <name evidence="9" type="ORF">SHALO_1514</name>
</gene>
<proteinExistence type="inferred from homology"/>
<dbReference type="InterPro" id="IPR013078">
    <property type="entry name" value="His_Pase_superF_clade-1"/>
</dbReference>
<dbReference type="InterPro" id="IPR001345">
    <property type="entry name" value="PG/BPGM_mutase_AS"/>
</dbReference>
<evidence type="ECO:0000256" key="1">
    <source>
        <dbReference type="ARBA" id="ARBA00006717"/>
    </source>
</evidence>
<dbReference type="EMBL" id="CP017111">
    <property type="protein sequence ID" value="AOO65289.1"/>
    <property type="molecule type" value="Genomic_DNA"/>
</dbReference>
<protein>
    <recommendedName>
        <fullName evidence="2">phosphoglycerate mutase (2,3-diphosphoglycerate-dependent)</fullName>
        <ecNumber evidence="2">5.4.2.11</ecNumber>
    </recommendedName>
</protein>
<dbReference type="CDD" id="cd07067">
    <property type="entry name" value="HP_PGM_like"/>
    <property type="match status" value="1"/>
</dbReference>
<dbReference type="InterPro" id="IPR005952">
    <property type="entry name" value="Phosphogly_mut1"/>
</dbReference>
<dbReference type="PROSITE" id="PS00175">
    <property type="entry name" value="PG_MUTASE"/>
    <property type="match status" value="1"/>
</dbReference>